<evidence type="ECO:0000256" key="8">
    <source>
        <dbReference type="ARBA" id="ARBA00022605"/>
    </source>
</evidence>
<evidence type="ECO:0000256" key="10">
    <source>
        <dbReference type="ARBA" id="ARBA00022723"/>
    </source>
</evidence>
<evidence type="ECO:0000256" key="5">
    <source>
        <dbReference type="ARBA" id="ARBA00009396"/>
    </source>
</evidence>
<dbReference type="FunFam" id="3.20.20.70:FF:000010">
    <property type="entry name" value="2-isopropylmalate synthase"/>
    <property type="match status" value="1"/>
</dbReference>
<dbReference type="EMBL" id="CAMAPF010000006">
    <property type="protein sequence ID" value="CAH9057029.1"/>
    <property type="molecule type" value="Genomic_DNA"/>
</dbReference>
<dbReference type="InterPro" id="IPR054691">
    <property type="entry name" value="LeuA/HCS_post-cat"/>
</dbReference>
<evidence type="ECO:0000256" key="2">
    <source>
        <dbReference type="ARBA" id="ARBA00001968"/>
    </source>
</evidence>
<comment type="cofactor">
    <cofactor evidence="2">
        <name>a divalent metal cation</name>
        <dbReference type="ChEBI" id="CHEBI:60240"/>
    </cofactor>
</comment>
<dbReference type="EC" id="2.3.3.13" evidence="6"/>
<dbReference type="FunFam" id="1.10.238.260:FF:000003">
    <property type="entry name" value="2-isopropylmalate synthase 1 chloroplastic"/>
    <property type="match status" value="1"/>
</dbReference>
<feature type="domain" description="Pyruvate carboxyltransferase" evidence="12">
    <location>
        <begin position="81"/>
        <end position="352"/>
    </location>
</feature>
<dbReference type="InterPro" id="IPR050073">
    <property type="entry name" value="2-IPM_HCS-like"/>
</dbReference>
<evidence type="ECO:0000313" key="14">
    <source>
        <dbReference type="Proteomes" id="UP001152523"/>
    </source>
</evidence>
<gene>
    <name evidence="13" type="ORF">CEPIT_LOCUS1047</name>
</gene>
<dbReference type="FunFam" id="3.30.160.270:FF:000004">
    <property type="entry name" value="2-isopropylmalate synthase B"/>
    <property type="match status" value="1"/>
</dbReference>
<organism evidence="13 14">
    <name type="scientific">Cuscuta epithymum</name>
    <dbReference type="NCBI Taxonomy" id="186058"/>
    <lineage>
        <taxon>Eukaryota</taxon>
        <taxon>Viridiplantae</taxon>
        <taxon>Streptophyta</taxon>
        <taxon>Embryophyta</taxon>
        <taxon>Tracheophyta</taxon>
        <taxon>Spermatophyta</taxon>
        <taxon>Magnoliopsida</taxon>
        <taxon>eudicotyledons</taxon>
        <taxon>Gunneridae</taxon>
        <taxon>Pentapetalae</taxon>
        <taxon>asterids</taxon>
        <taxon>lamiids</taxon>
        <taxon>Solanales</taxon>
        <taxon>Convolvulaceae</taxon>
        <taxon>Cuscuteae</taxon>
        <taxon>Cuscuta</taxon>
        <taxon>Cuscuta subgen. Cuscuta</taxon>
    </lineage>
</organism>
<dbReference type="Pfam" id="PF00682">
    <property type="entry name" value="HMGL-like"/>
    <property type="match status" value="1"/>
</dbReference>
<proteinExistence type="inferred from homology"/>
<evidence type="ECO:0000313" key="13">
    <source>
        <dbReference type="EMBL" id="CAH9057029.1"/>
    </source>
</evidence>
<evidence type="ECO:0000256" key="7">
    <source>
        <dbReference type="ARBA" id="ARBA00022430"/>
    </source>
</evidence>
<comment type="caution">
    <text evidence="13">The sequence shown here is derived from an EMBL/GenBank/DDBJ whole genome shotgun (WGS) entry which is preliminary data.</text>
</comment>
<dbReference type="InterPro" id="IPR013785">
    <property type="entry name" value="Aldolase_TIM"/>
</dbReference>
<dbReference type="InterPro" id="IPR013709">
    <property type="entry name" value="2-isopropylmalate_synth_dimer"/>
</dbReference>
<keyword evidence="10" id="KW-0479">Metal-binding</keyword>
<dbReference type="Proteomes" id="UP001152523">
    <property type="component" value="Unassembled WGS sequence"/>
</dbReference>
<dbReference type="SUPFAM" id="SSF51569">
    <property type="entry name" value="Aldolase"/>
    <property type="match status" value="1"/>
</dbReference>
<dbReference type="SMART" id="SM00917">
    <property type="entry name" value="LeuA_dimer"/>
    <property type="match status" value="1"/>
</dbReference>
<dbReference type="InterPro" id="IPR005671">
    <property type="entry name" value="LeuA_bact_synth"/>
</dbReference>
<dbReference type="HAMAP" id="MF_01025">
    <property type="entry name" value="LeuA_type1"/>
    <property type="match status" value="1"/>
</dbReference>
<keyword evidence="14" id="KW-1185">Reference proteome</keyword>
<comment type="catalytic activity">
    <reaction evidence="1">
        <text>3-methyl-2-oxobutanoate + acetyl-CoA + H2O = (2S)-2-isopropylmalate + CoA + H(+)</text>
        <dbReference type="Rhea" id="RHEA:21524"/>
        <dbReference type="ChEBI" id="CHEBI:1178"/>
        <dbReference type="ChEBI" id="CHEBI:11851"/>
        <dbReference type="ChEBI" id="CHEBI:15377"/>
        <dbReference type="ChEBI" id="CHEBI:15378"/>
        <dbReference type="ChEBI" id="CHEBI:57287"/>
        <dbReference type="ChEBI" id="CHEBI:57288"/>
        <dbReference type="EC" id="2.3.3.13"/>
    </reaction>
</comment>
<dbReference type="Gene3D" id="3.20.20.70">
    <property type="entry name" value="Aldolase class I"/>
    <property type="match status" value="1"/>
</dbReference>
<dbReference type="PROSITE" id="PS50991">
    <property type="entry name" value="PYR_CT"/>
    <property type="match status" value="1"/>
</dbReference>
<dbReference type="PROSITE" id="PS00815">
    <property type="entry name" value="AIPM_HOMOCIT_SYNTH_1"/>
    <property type="match status" value="1"/>
</dbReference>
<comment type="function">
    <text evidence="3">Catalyzes the condensation of the acetyl group of acetyl-CoA with 3-methyl-2-oxobutanoate (2-oxoisovalerate) to form 3-carboxy-3-hydroxy-4-methylpentanoate (2-isopropylmalate).</text>
</comment>
<keyword evidence="11" id="KW-0100">Branched-chain amino acid biosynthesis</keyword>
<dbReference type="GO" id="GO:0003852">
    <property type="term" value="F:2-isopropylmalate synthase activity"/>
    <property type="evidence" value="ECO:0007669"/>
    <property type="project" value="UniProtKB-EC"/>
</dbReference>
<evidence type="ECO:0000256" key="6">
    <source>
        <dbReference type="ARBA" id="ARBA00012973"/>
    </source>
</evidence>
<evidence type="ECO:0000256" key="1">
    <source>
        <dbReference type="ARBA" id="ARBA00000064"/>
    </source>
</evidence>
<evidence type="ECO:0000256" key="4">
    <source>
        <dbReference type="ARBA" id="ARBA00004689"/>
    </source>
</evidence>
<dbReference type="SUPFAM" id="SSF110921">
    <property type="entry name" value="2-isopropylmalate synthase LeuA, allosteric (dimerisation) domain"/>
    <property type="match status" value="1"/>
</dbReference>
<evidence type="ECO:0000256" key="9">
    <source>
        <dbReference type="ARBA" id="ARBA00022679"/>
    </source>
</evidence>
<dbReference type="CDD" id="cd07940">
    <property type="entry name" value="DRE_TIM_IPMS"/>
    <property type="match status" value="1"/>
</dbReference>
<dbReference type="GO" id="GO:0009507">
    <property type="term" value="C:chloroplast"/>
    <property type="evidence" value="ECO:0007669"/>
    <property type="project" value="TreeGrafter"/>
</dbReference>
<dbReference type="NCBIfam" id="TIGR00973">
    <property type="entry name" value="leuA_bact"/>
    <property type="match status" value="1"/>
</dbReference>
<dbReference type="Gene3D" id="1.10.238.260">
    <property type="match status" value="1"/>
</dbReference>
<name>A0AAV0BYJ8_9ASTE</name>
<comment type="similarity">
    <text evidence="5">Belongs to the alpha-IPM synthase/homocitrate synthase family. LeuA type 1 subfamily.</text>
</comment>
<comment type="pathway">
    <text evidence="4">Amino-acid biosynthesis; L-leucine biosynthesis; L-leucine from 3-methyl-2-oxobutanoate: step 1/4.</text>
</comment>
<sequence length="618" mass="66706">MESVFASPNLSPAIPRHTHKCPAIRTLTVSFSKGLTSSLRGASRRSSLRPFPVPAAVRCEASSSLRRPEYTPNRISDPNYVRIFDTTLRDGEQSPGATMTSTEKLAVARQLAKLGVDIIEAGFPASSEADLEAVRMIAEEVGCGEGDHAPVICGLARCNKRDIDKAWEAVKHAKKPRIHTFIATSEIHMKFKLEMSKEQVVEKATSMVAYARSLGCQDVEFSPEDAGRSDREFLYEILGEVIKAGATTLNIPDTVGYTIPTEFGKLIADIKANTPGIENVIISTHCQNDLGLATANTLAGACAGARQLEVTINGIGERAGNASFEEVVMALKCRGEQVFGGLYTGISTQHIIMTSKMVEEYTGLHVQPHKAIVGSNAFAHESGIHQDGMLKNKDTYEIMSPEDIGLHRANESGIVLGKLSGRHALQAKIMELGYEIEGKQLEDLFWRFKSVAGMKKKVTEEDLIALVSDEVFQPQVFWRLGDAQVTCGSLGLSTATVKLIDADGEEHIACSVGTGPVDAAYKAVDLITKVPITLLEYSMTAVTEGIDAIATTRVLIRNNSTPDHGLTGESANRSYSGTGASMDIVISSVRAYIGALNKLLGFQKLVSRYNKTEGTSVV</sequence>
<dbReference type="GO" id="GO:0009098">
    <property type="term" value="P:L-leucine biosynthetic process"/>
    <property type="evidence" value="ECO:0007669"/>
    <property type="project" value="UniProtKB-KW"/>
</dbReference>
<protein>
    <recommendedName>
        <fullName evidence="6">2-isopropylmalate synthase</fullName>
        <ecNumber evidence="6">2.3.3.13</ecNumber>
    </recommendedName>
</protein>
<dbReference type="PANTHER" id="PTHR10277:SF9">
    <property type="entry name" value="2-ISOPROPYLMALATE SYNTHASE 1, CHLOROPLASTIC-RELATED"/>
    <property type="match status" value="1"/>
</dbReference>
<accession>A0AAV0BYJ8</accession>
<dbReference type="NCBIfam" id="NF002086">
    <property type="entry name" value="PRK00915.1-3"/>
    <property type="match status" value="1"/>
</dbReference>
<evidence type="ECO:0000256" key="3">
    <source>
        <dbReference type="ARBA" id="ARBA00003715"/>
    </source>
</evidence>
<dbReference type="Gene3D" id="3.30.160.270">
    <property type="match status" value="1"/>
</dbReference>
<evidence type="ECO:0000259" key="12">
    <source>
        <dbReference type="PROSITE" id="PS50991"/>
    </source>
</evidence>
<dbReference type="InterPro" id="IPR000891">
    <property type="entry name" value="PYR_CT"/>
</dbReference>
<evidence type="ECO:0000256" key="11">
    <source>
        <dbReference type="ARBA" id="ARBA00023304"/>
    </source>
</evidence>
<dbReference type="InterPro" id="IPR036230">
    <property type="entry name" value="LeuA_allosteric_dom_sf"/>
</dbReference>
<dbReference type="InterPro" id="IPR002034">
    <property type="entry name" value="AIPM/Hcit_synth_CS"/>
</dbReference>
<dbReference type="GO" id="GO:0046872">
    <property type="term" value="F:metal ion binding"/>
    <property type="evidence" value="ECO:0007669"/>
    <property type="project" value="UniProtKB-KW"/>
</dbReference>
<dbReference type="PANTHER" id="PTHR10277">
    <property type="entry name" value="HOMOCITRATE SYNTHASE-RELATED"/>
    <property type="match status" value="1"/>
</dbReference>
<reference evidence="13" key="1">
    <citation type="submission" date="2022-07" db="EMBL/GenBank/DDBJ databases">
        <authorList>
            <person name="Macas J."/>
            <person name="Novak P."/>
            <person name="Neumann P."/>
        </authorList>
    </citation>
    <scope>NUCLEOTIDE SEQUENCE</scope>
</reference>
<keyword evidence="7" id="KW-0432">Leucine biosynthesis</keyword>
<dbReference type="Pfam" id="PF08502">
    <property type="entry name" value="LeuA_dimer"/>
    <property type="match status" value="1"/>
</dbReference>
<dbReference type="AlphaFoldDB" id="A0AAV0BYJ8"/>
<keyword evidence="8" id="KW-0028">Amino-acid biosynthesis</keyword>
<dbReference type="Pfam" id="PF22617">
    <property type="entry name" value="HCS_D2"/>
    <property type="match status" value="1"/>
</dbReference>
<keyword evidence="9" id="KW-0808">Transferase</keyword>